<keyword evidence="2" id="KW-1185">Reference proteome</keyword>
<name>A0A9N9BDY6_9GLOM</name>
<reference evidence="1" key="1">
    <citation type="submission" date="2021-06" db="EMBL/GenBank/DDBJ databases">
        <authorList>
            <person name="Kallberg Y."/>
            <person name="Tangrot J."/>
            <person name="Rosling A."/>
        </authorList>
    </citation>
    <scope>NUCLEOTIDE SEQUENCE</scope>
    <source>
        <strain evidence="1">MT106</strain>
    </source>
</reference>
<sequence length="210" mass="22913">MYKPVSNFNGNKTSICSQVEAGKIIAGKLYCCAKDNKNCSLSSSDCIGSNNEVAQCDNLNTLDACKRTDSAAIQVCGGLQNSLFCLSVDAMGRRDPDYYRFPKAAEWMVNRSTVAESSNITVCDDETSYHPCNTSNPIGTVANLTCGDLFQNEHRCQWRNTTYRQILADLPRKPVVELCVPITTVISTITATTTPTLVSHDKPVIIGLTI</sequence>
<dbReference type="EMBL" id="CAJVPL010001316">
    <property type="protein sequence ID" value="CAG8564523.1"/>
    <property type="molecule type" value="Genomic_DNA"/>
</dbReference>
<organism evidence="1 2">
    <name type="scientific">Ambispora gerdemannii</name>
    <dbReference type="NCBI Taxonomy" id="144530"/>
    <lineage>
        <taxon>Eukaryota</taxon>
        <taxon>Fungi</taxon>
        <taxon>Fungi incertae sedis</taxon>
        <taxon>Mucoromycota</taxon>
        <taxon>Glomeromycotina</taxon>
        <taxon>Glomeromycetes</taxon>
        <taxon>Archaeosporales</taxon>
        <taxon>Ambisporaceae</taxon>
        <taxon>Ambispora</taxon>
    </lineage>
</organism>
<gene>
    <name evidence="1" type="ORF">AGERDE_LOCUS7318</name>
</gene>
<comment type="caution">
    <text evidence="1">The sequence shown here is derived from an EMBL/GenBank/DDBJ whole genome shotgun (WGS) entry which is preliminary data.</text>
</comment>
<accession>A0A9N9BDY6</accession>
<evidence type="ECO:0000313" key="2">
    <source>
        <dbReference type="Proteomes" id="UP000789831"/>
    </source>
</evidence>
<proteinExistence type="predicted"/>
<feature type="non-terminal residue" evidence="1">
    <location>
        <position position="210"/>
    </location>
</feature>
<protein>
    <submittedName>
        <fullName evidence="1">10573_t:CDS:1</fullName>
    </submittedName>
</protein>
<evidence type="ECO:0000313" key="1">
    <source>
        <dbReference type="EMBL" id="CAG8564523.1"/>
    </source>
</evidence>
<dbReference type="AlphaFoldDB" id="A0A9N9BDY6"/>
<dbReference type="Proteomes" id="UP000789831">
    <property type="component" value="Unassembled WGS sequence"/>
</dbReference>
<dbReference type="OrthoDB" id="2475555at2759"/>